<dbReference type="EMBL" id="FLQP01000050">
    <property type="protein sequence ID" value="SBS66731.1"/>
    <property type="molecule type" value="Genomic_DNA"/>
</dbReference>
<sequence>MKVVKSLIDAEQLELPLPIKEQLMHQLLLPWSGDRDEAEKFWEEVSTCLILIERGDTDQDLADVDEDTEVILSYAIENPEFVILLPDETEPYVFACCVHADDGSGSFVMGSTSNTTQAMKMLIELAE</sequence>
<protein>
    <submittedName>
        <fullName evidence="1">Uncharacterized protein</fullName>
    </submittedName>
</protein>
<dbReference type="RefSeq" id="WP_065679822.1">
    <property type="nucleotide sequence ID" value="NZ_AP025460.1"/>
</dbReference>
<gene>
    <name evidence="1" type="ORF">VAT7223_03331</name>
</gene>
<dbReference type="GeneID" id="94234461"/>
<evidence type="ECO:0000313" key="2">
    <source>
        <dbReference type="Proteomes" id="UP000092876"/>
    </source>
</evidence>
<name>A0A1C3IZC2_9VIBR</name>
<dbReference type="AlphaFoldDB" id="A0A1C3IZC2"/>
<organism evidence="1 2">
    <name type="scientific">Vibrio atlanticus</name>
    <dbReference type="NCBI Taxonomy" id="693153"/>
    <lineage>
        <taxon>Bacteria</taxon>
        <taxon>Pseudomonadati</taxon>
        <taxon>Pseudomonadota</taxon>
        <taxon>Gammaproteobacteria</taxon>
        <taxon>Vibrionales</taxon>
        <taxon>Vibrionaceae</taxon>
        <taxon>Vibrio</taxon>
    </lineage>
</organism>
<dbReference type="Proteomes" id="UP000092876">
    <property type="component" value="Unassembled WGS sequence"/>
</dbReference>
<accession>A0A1C3IZC2</accession>
<proteinExistence type="predicted"/>
<evidence type="ECO:0000313" key="1">
    <source>
        <dbReference type="EMBL" id="SBS66731.1"/>
    </source>
</evidence>
<reference evidence="2" key="1">
    <citation type="submission" date="2016-06" db="EMBL/GenBank/DDBJ databases">
        <authorList>
            <person name="Rodrigo-Torres Lidia"/>
            <person name="Arahal R.David."/>
        </authorList>
    </citation>
    <scope>NUCLEOTIDE SEQUENCE [LARGE SCALE GENOMIC DNA]</scope>
    <source>
        <strain evidence="2">CECT 7223</strain>
    </source>
</reference>